<dbReference type="EMBL" id="CAJNOC010004470">
    <property type="protein sequence ID" value="CAF1022845.1"/>
    <property type="molecule type" value="Genomic_DNA"/>
</dbReference>
<organism evidence="1 2">
    <name type="scientific">Brachionus calyciflorus</name>
    <dbReference type="NCBI Taxonomy" id="104777"/>
    <lineage>
        <taxon>Eukaryota</taxon>
        <taxon>Metazoa</taxon>
        <taxon>Spiralia</taxon>
        <taxon>Gnathifera</taxon>
        <taxon>Rotifera</taxon>
        <taxon>Eurotatoria</taxon>
        <taxon>Monogononta</taxon>
        <taxon>Pseudotrocha</taxon>
        <taxon>Ploima</taxon>
        <taxon>Brachionidae</taxon>
        <taxon>Brachionus</taxon>
    </lineage>
</organism>
<name>A0A814IFG8_9BILA</name>
<dbReference type="OrthoDB" id="10183603at2759"/>
<dbReference type="AlphaFoldDB" id="A0A814IFG8"/>
<evidence type="ECO:0000313" key="1">
    <source>
        <dbReference type="EMBL" id="CAF1022845.1"/>
    </source>
</evidence>
<keyword evidence="2" id="KW-1185">Reference proteome</keyword>
<sequence length="86" mass="10622">MYQERRVEREKKEQRIDERISNITDKHINEEVLRLWNLKGLSGKRKRISKLDREEAHKRIVKKKRLEETNKMHLDYLQRHGSDQDN</sequence>
<reference evidence="1" key="1">
    <citation type="submission" date="2021-02" db="EMBL/GenBank/DDBJ databases">
        <authorList>
            <person name="Nowell W R."/>
        </authorList>
    </citation>
    <scope>NUCLEOTIDE SEQUENCE</scope>
    <source>
        <strain evidence="1">Ploen Becks lab</strain>
    </source>
</reference>
<protein>
    <submittedName>
        <fullName evidence="1">Uncharacterized protein</fullName>
    </submittedName>
</protein>
<dbReference type="Proteomes" id="UP000663879">
    <property type="component" value="Unassembled WGS sequence"/>
</dbReference>
<evidence type="ECO:0000313" key="2">
    <source>
        <dbReference type="Proteomes" id="UP000663879"/>
    </source>
</evidence>
<accession>A0A814IFG8</accession>
<proteinExistence type="predicted"/>
<comment type="caution">
    <text evidence="1">The sequence shown here is derived from an EMBL/GenBank/DDBJ whole genome shotgun (WGS) entry which is preliminary data.</text>
</comment>
<gene>
    <name evidence="1" type="ORF">OXX778_LOCUS17467</name>
</gene>